<sequence length="84" mass="9303">MHYIKSLIPMEACRLFMEMESGSSVTVDLSVKLHTMKYKALADKMLFKTAATDGNYVIWGNGLVKVTAKELMDVVLLGEYPASA</sequence>
<dbReference type="InterPro" id="IPR036782">
    <property type="entry name" value="NE0471-like_N"/>
</dbReference>
<dbReference type="AlphaFoldDB" id="A0A562R2Q9"/>
<evidence type="ECO:0000313" key="2">
    <source>
        <dbReference type="Proteomes" id="UP000318307"/>
    </source>
</evidence>
<organism evidence="1 2">
    <name type="scientific">Desulfobotulus alkaliphilus</name>
    <dbReference type="NCBI Taxonomy" id="622671"/>
    <lineage>
        <taxon>Bacteria</taxon>
        <taxon>Pseudomonadati</taxon>
        <taxon>Thermodesulfobacteriota</taxon>
        <taxon>Desulfobacteria</taxon>
        <taxon>Desulfobacterales</taxon>
        <taxon>Desulfobacteraceae</taxon>
        <taxon>Desulfobotulus</taxon>
    </lineage>
</organism>
<name>A0A562R2Q9_9BACT</name>
<dbReference type="Gene3D" id="3.30.2020.10">
    <property type="entry name" value="NE0471-like N-terminal domain"/>
    <property type="match status" value="1"/>
</dbReference>
<dbReference type="OrthoDB" id="1798971at2"/>
<reference evidence="1 2" key="1">
    <citation type="submission" date="2019-07" db="EMBL/GenBank/DDBJ databases">
        <title>Genome sequencing of 100 strains of the haloalkaliphilic chemolithoautotrophic sulfur-oxidizing bacterium Thioalkalivibrio.</title>
        <authorList>
            <person name="Muyzer G."/>
        </authorList>
    </citation>
    <scope>NUCLEOTIDE SEQUENCE [LARGE SCALE GENOMIC DNA]</scope>
    <source>
        <strain evidence="1 2">ASO4-4</strain>
    </source>
</reference>
<comment type="caution">
    <text evidence="1">The sequence shown here is derived from an EMBL/GenBank/DDBJ whole genome shotgun (WGS) entry which is preliminary data.</text>
</comment>
<proteinExistence type="predicted"/>
<evidence type="ECO:0000313" key="1">
    <source>
        <dbReference type="EMBL" id="TWI62666.1"/>
    </source>
</evidence>
<evidence type="ECO:0008006" key="3">
    <source>
        <dbReference type="Google" id="ProtNLM"/>
    </source>
</evidence>
<gene>
    <name evidence="1" type="ORF">LZ24_03342</name>
</gene>
<accession>A0A562R2Q9</accession>
<dbReference type="SUPFAM" id="SSF143880">
    <property type="entry name" value="NE0471 N-terminal domain-like"/>
    <property type="match status" value="1"/>
</dbReference>
<dbReference type="Proteomes" id="UP000318307">
    <property type="component" value="Unassembled WGS sequence"/>
</dbReference>
<dbReference type="RefSeq" id="WP_144686796.1">
    <property type="nucleotide sequence ID" value="NZ_VLLC01000057.1"/>
</dbReference>
<keyword evidence="2" id="KW-1185">Reference proteome</keyword>
<dbReference type="EMBL" id="VLLC01000057">
    <property type="protein sequence ID" value="TWI62666.1"/>
    <property type="molecule type" value="Genomic_DNA"/>
</dbReference>
<protein>
    <recommendedName>
        <fullName evidence="3">DUF2442 domain-containing protein</fullName>
    </recommendedName>
</protein>